<reference evidence="2 3" key="1">
    <citation type="submission" date="2020-09" db="EMBL/GenBank/DDBJ databases">
        <title>De no assembly of potato wild relative species, Solanum commersonii.</title>
        <authorList>
            <person name="Cho K."/>
        </authorList>
    </citation>
    <scope>NUCLEOTIDE SEQUENCE [LARGE SCALE GENOMIC DNA]</scope>
    <source>
        <strain evidence="2">LZ3.2</strain>
        <tissue evidence="2">Leaf</tissue>
    </source>
</reference>
<feature type="compositionally biased region" description="Basic residues" evidence="1">
    <location>
        <begin position="31"/>
        <end position="42"/>
    </location>
</feature>
<dbReference type="EMBL" id="JACXVP010000012">
    <property type="protein sequence ID" value="KAG5572122.1"/>
    <property type="molecule type" value="Genomic_DNA"/>
</dbReference>
<evidence type="ECO:0000313" key="2">
    <source>
        <dbReference type="EMBL" id="KAG5572122.1"/>
    </source>
</evidence>
<evidence type="ECO:0000256" key="1">
    <source>
        <dbReference type="SAM" id="MobiDB-lite"/>
    </source>
</evidence>
<sequence length="84" mass="9416">MSQVPHLHDHSLSNPVGLGCSRGTEGLGGRSGRRCSLKPGGRSRRRCLCRYRVNVYLQRCIHQSCSPPECTQPQYTGCQWRMNG</sequence>
<proteinExistence type="predicted"/>
<dbReference type="Proteomes" id="UP000824120">
    <property type="component" value="Chromosome 12"/>
</dbReference>
<accession>A0A9J5W993</accession>
<evidence type="ECO:0000313" key="3">
    <source>
        <dbReference type="Proteomes" id="UP000824120"/>
    </source>
</evidence>
<protein>
    <submittedName>
        <fullName evidence="2">Uncharacterized protein</fullName>
    </submittedName>
</protein>
<comment type="caution">
    <text evidence="2">The sequence shown here is derived from an EMBL/GenBank/DDBJ whole genome shotgun (WGS) entry which is preliminary data.</text>
</comment>
<name>A0A9J5W993_SOLCO</name>
<keyword evidence="3" id="KW-1185">Reference proteome</keyword>
<gene>
    <name evidence="2" type="ORF">H5410_061888</name>
</gene>
<dbReference type="AlphaFoldDB" id="A0A9J5W993"/>
<feature type="region of interest" description="Disordered" evidence="1">
    <location>
        <begin position="1"/>
        <end position="42"/>
    </location>
</feature>
<feature type="compositionally biased region" description="Basic and acidic residues" evidence="1">
    <location>
        <begin position="1"/>
        <end position="11"/>
    </location>
</feature>
<organism evidence="2 3">
    <name type="scientific">Solanum commersonii</name>
    <name type="common">Commerson's wild potato</name>
    <name type="synonym">Commerson's nightshade</name>
    <dbReference type="NCBI Taxonomy" id="4109"/>
    <lineage>
        <taxon>Eukaryota</taxon>
        <taxon>Viridiplantae</taxon>
        <taxon>Streptophyta</taxon>
        <taxon>Embryophyta</taxon>
        <taxon>Tracheophyta</taxon>
        <taxon>Spermatophyta</taxon>
        <taxon>Magnoliopsida</taxon>
        <taxon>eudicotyledons</taxon>
        <taxon>Gunneridae</taxon>
        <taxon>Pentapetalae</taxon>
        <taxon>asterids</taxon>
        <taxon>lamiids</taxon>
        <taxon>Solanales</taxon>
        <taxon>Solanaceae</taxon>
        <taxon>Solanoideae</taxon>
        <taxon>Solaneae</taxon>
        <taxon>Solanum</taxon>
    </lineage>
</organism>